<feature type="signal peptide" evidence="1">
    <location>
        <begin position="1"/>
        <end position="20"/>
    </location>
</feature>
<evidence type="ECO:0000256" key="1">
    <source>
        <dbReference type="SAM" id="SignalP"/>
    </source>
</evidence>
<evidence type="ECO:0000313" key="4">
    <source>
        <dbReference type="Proteomes" id="UP001153620"/>
    </source>
</evidence>
<dbReference type="InterPro" id="IPR036508">
    <property type="entry name" value="Chitin-bd_dom_sf"/>
</dbReference>
<sequence length="85" mass="9822">MKHLLLFSVLLVSLAASISAITDEDCVRLAEENPLKINRYYESHGSDCNKYFQCSRYGLVEFNCPESLYFDRELHICGRPREVTC</sequence>
<keyword evidence="4" id="KW-1185">Reference proteome</keyword>
<protein>
    <recommendedName>
        <fullName evidence="2">Chitin-binding type-2 domain-containing protein</fullName>
    </recommendedName>
</protein>
<dbReference type="Gene3D" id="2.170.140.10">
    <property type="entry name" value="Chitin binding domain"/>
    <property type="match status" value="1"/>
</dbReference>
<reference evidence="3" key="1">
    <citation type="submission" date="2022-01" db="EMBL/GenBank/DDBJ databases">
        <authorList>
            <person name="King R."/>
        </authorList>
    </citation>
    <scope>NUCLEOTIDE SEQUENCE</scope>
</reference>
<name>A0A9N9RMI3_9DIPT</name>
<dbReference type="OrthoDB" id="6020543at2759"/>
<dbReference type="InterPro" id="IPR002557">
    <property type="entry name" value="Chitin-bd_dom"/>
</dbReference>
<dbReference type="Proteomes" id="UP001153620">
    <property type="component" value="Chromosome 1"/>
</dbReference>
<keyword evidence="1" id="KW-0732">Signal</keyword>
<evidence type="ECO:0000313" key="3">
    <source>
        <dbReference type="EMBL" id="CAG9801098.1"/>
    </source>
</evidence>
<dbReference type="EMBL" id="OU895877">
    <property type="protein sequence ID" value="CAG9801098.1"/>
    <property type="molecule type" value="Genomic_DNA"/>
</dbReference>
<dbReference type="Pfam" id="PF01607">
    <property type="entry name" value="CBM_14"/>
    <property type="match status" value="1"/>
</dbReference>
<dbReference type="GO" id="GO:0005576">
    <property type="term" value="C:extracellular region"/>
    <property type="evidence" value="ECO:0007669"/>
    <property type="project" value="InterPro"/>
</dbReference>
<dbReference type="AlphaFoldDB" id="A0A9N9RMI3"/>
<dbReference type="SUPFAM" id="SSF57625">
    <property type="entry name" value="Invertebrate chitin-binding proteins"/>
    <property type="match status" value="1"/>
</dbReference>
<feature type="domain" description="Chitin-binding type-2" evidence="2">
    <location>
        <begin position="24"/>
        <end position="84"/>
    </location>
</feature>
<reference evidence="3" key="2">
    <citation type="submission" date="2022-10" db="EMBL/GenBank/DDBJ databases">
        <authorList>
            <consortium name="ENA_rothamsted_submissions"/>
            <consortium name="culmorum"/>
            <person name="King R."/>
        </authorList>
    </citation>
    <scope>NUCLEOTIDE SEQUENCE</scope>
</reference>
<evidence type="ECO:0000259" key="2">
    <source>
        <dbReference type="SMART" id="SM00494"/>
    </source>
</evidence>
<feature type="chain" id="PRO_5040386222" description="Chitin-binding type-2 domain-containing protein" evidence="1">
    <location>
        <begin position="21"/>
        <end position="85"/>
    </location>
</feature>
<dbReference type="SMART" id="SM00494">
    <property type="entry name" value="ChtBD2"/>
    <property type="match status" value="1"/>
</dbReference>
<gene>
    <name evidence="3" type="ORF">CHIRRI_LOCUS4033</name>
</gene>
<organism evidence="3 4">
    <name type="scientific">Chironomus riparius</name>
    <dbReference type="NCBI Taxonomy" id="315576"/>
    <lineage>
        <taxon>Eukaryota</taxon>
        <taxon>Metazoa</taxon>
        <taxon>Ecdysozoa</taxon>
        <taxon>Arthropoda</taxon>
        <taxon>Hexapoda</taxon>
        <taxon>Insecta</taxon>
        <taxon>Pterygota</taxon>
        <taxon>Neoptera</taxon>
        <taxon>Endopterygota</taxon>
        <taxon>Diptera</taxon>
        <taxon>Nematocera</taxon>
        <taxon>Chironomoidea</taxon>
        <taxon>Chironomidae</taxon>
        <taxon>Chironominae</taxon>
        <taxon>Chironomus</taxon>
    </lineage>
</organism>
<proteinExistence type="predicted"/>
<accession>A0A9N9RMI3</accession>
<dbReference type="GO" id="GO:0008061">
    <property type="term" value="F:chitin binding"/>
    <property type="evidence" value="ECO:0007669"/>
    <property type="project" value="InterPro"/>
</dbReference>